<dbReference type="EMBL" id="FNGW01000012">
    <property type="protein sequence ID" value="SDM44206.1"/>
    <property type="molecule type" value="Genomic_DNA"/>
</dbReference>
<dbReference type="RefSeq" id="WP_092727510.1">
    <property type="nucleotide sequence ID" value="NZ_FNGW01000012.1"/>
</dbReference>
<dbReference type="Gene3D" id="3.40.50.150">
    <property type="entry name" value="Vaccinia Virus protein VP39"/>
    <property type="match status" value="1"/>
</dbReference>
<dbReference type="InterPro" id="IPR029063">
    <property type="entry name" value="SAM-dependent_MTases_sf"/>
</dbReference>
<evidence type="ECO:0000313" key="3">
    <source>
        <dbReference type="Proteomes" id="UP000199068"/>
    </source>
</evidence>
<dbReference type="InterPro" id="IPR015985">
    <property type="entry name" value="TehB-like_dom"/>
</dbReference>
<evidence type="ECO:0000259" key="1">
    <source>
        <dbReference type="Pfam" id="PF03848"/>
    </source>
</evidence>
<dbReference type="SUPFAM" id="SSF53335">
    <property type="entry name" value="S-adenosyl-L-methionine-dependent methyltransferases"/>
    <property type="match status" value="1"/>
</dbReference>
<proteinExistence type="predicted"/>
<keyword evidence="2" id="KW-0808">Transferase</keyword>
<gene>
    <name evidence="2" type="ORF">SAMN04515677_11217</name>
</gene>
<sequence>MEYMGNEKFWNNKFENRKDSPLNPEKALIENIMYFKKGSVLDIACGDGRNTLFLLKNGFKVTGVDFSIKAIERLKIFAKRANYLVDTKLIDLSDLNALSEVGVFDNILINHYRLSKDQLNVITSHISDGGILFICGFGHKHKVDSKIRKDDLIKPDDFEDINKFFELVKYAENEDDRGFFVTYIFRKIKK</sequence>
<dbReference type="AlphaFoldDB" id="A0A1G9T991"/>
<dbReference type="GO" id="GO:0008168">
    <property type="term" value="F:methyltransferase activity"/>
    <property type="evidence" value="ECO:0007669"/>
    <property type="project" value="UniProtKB-KW"/>
</dbReference>
<dbReference type="CDD" id="cd02440">
    <property type="entry name" value="AdoMet_MTases"/>
    <property type="match status" value="1"/>
</dbReference>
<keyword evidence="3" id="KW-1185">Reference proteome</keyword>
<reference evidence="2 3" key="1">
    <citation type="submission" date="2016-10" db="EMBL/GenBank/DDBJ databases">
        <authorList>
            <person name="de Groot N.N."/>
        </authorList>
    </citation>
    <scope>NUCLEOTIDE SEQUENCE [LARGE SCALE GENOMIC DNA]</scope>
    <source>
        <strain evidence="2 3">DSM 797</strain>
    </source>
</reference>
<dbReference type="Proteomes" id="UP000199068">
    <property type="component" value="Unassembled WGS sequence"/>
</dbReference>
<keyword evidence="2" id="KW-0489">Methyltransferase</keyword>
<dbReference type="Pfam" id="PF03848">
    <property type="entry name" value="TehB"/>
    <property type="match status" value="1"/>
</dbReference>
<dbReference type="GO" id="GO:0032259">
    <property type="term" value="P:methylation"/>
    <property type="evidence" value="ECO:0007669"/>
    <property type="project" value="UniProtKB-KW"/>
</dbReference>
<dbReference type="STRING" id="1121325.SAMN04515677_11217"/>
<accession>A0A1G9T991</accession>
<feature type="domain" description="Tellurite resistance methyltransferase TehB-like" evidence="1">
    <location>
        <begin position="25"/>
        <end position="99"/>
    </location>
</feature>
<protein>
    <submittedName>
        <fullName evidence="2">Methyltransferase domain-containing protein</fullName>
    </submittedName>
</protein>
<name>A0A1G9T991_9FIRM</name>
<organism evidence="2 3">
    <name type="scientific">Romboutsia lituseburensis DSM 797</name>
    <dbReference type="NCBI Taxonomy" id="1121325"/>
    <lineage>
        <taxon>Bacteria</taxon>
        <taxon>Bacillati</taxon>
        <taxon>Bacillota</taxon>
        <taxon>Clostridia</taxon>
        <taxon>Peptostreptococcales</taxon>
        <taxon>Peptostreptococcaceae</taxon>
        <taxon>Romboutsia</taxon>
    </lineage>
</organism>
<evidence type="ECO:0000313" key="2">
    <source>
        <dbReference type="EMBL" id="SDM44206.1"/>
    </source>
</evidence>